<keyword evidence="3" id="KW-1185">Reference proteome</keyword>
<evidence type="ECO:0000313" key="3">
    <source>
        <dbReference type="Proteomes" id="UP000321816"/>
    </source>
</evidence>
<feature type="domain" description="N-acetyltransferase" evidence="1">
    <location>
        <begin position="2"/>
        <end position="152"/>
    </location>
</feature>
<dbReference type="EMBL" id="CP144914">
    <property type="protein sequence ID" value="WWD80427.1"/>
    <property type="molecule type" value="Genomic_DNA"/>
</dbReference>
<dbReference type="RefSeq" id="WP_147803908.1">
    <property type="nucleotide sequence ID" value="NZ_CP144914.1"/>
</dbReference>
<dbReference type="GO" id="GO:0016747">
    <property type="term" value="F:acyltransferase activity, transferring groups other than amino-acyl groups"/>
    <property type="evidence" value="ECO:0007669"/>
    <property type="project" value="InterPro"/>
</dbReference>
<dbReference type="CDD" id="cd04301">
    <property type="entry name" value="NAT_SF"/>
    <property type="match status" value="1"/>
</dbReference>
<dbReference type="AlphaFoldDB" id="A0A5C7FGD1"/>
<dbReference type="PROSITE" id="PS51186">
    <property type="entry name" value="GNAT"/>
    <property type="match status" value="1"/>
</dbReference>
<accession>A0A5C7FGD1</accession>
<dbReference type="Proteomes" id="UP000321816">
    <property type="component" value="Chromosome"/>
</dbReference>
<dbReference type="SUPFAM" id="SSF55729">
    <property type="entry name" value="Acyl-CoA N-acyltransferases (Nat)"/>
    <property type="match status" value="1"/>
</dbReference>
<name>A0A5C7FGD1_9BACI</name>
<proteinExistence type="predicted"/>
<dbReference type="InterPro" id="IPR000182">
    <property type="entry name" value="GNAT_dom"/>
</dbReference>
<dbReference type="Gene3D" id="3.40.630.30">
    <property type="match status" value="1"/>
</dbReference>
<organism evidence="2 3">
    <name type="scientific">Alkalicoccus halolimnae</name>
    <dbReference type="NCBI Taxonomy" id="1667239"/>
    <lineage>
        <taxon>Bacteria</taxon>
        <taxon>Bacillati</taxon>
        <taxon>Bacillota</taxon>
        <taxon>Bacilli</taxon>
        <taxon>Bacillales</taxon>
        <taxon>Bacillaceae</taxon>
        <taxon>Alkalicoccus</taxon>
    </lineage>
</organism>
<gene>
    <name evidence="2" type="ORF">FTX54_002355</name>
</gene>
<dbReference type="InterPro" id="IPR016181">
    <property type="entry name" value="Acyl_CoA_acyltransferase"/>
</dbReference>
<sequence length="154" mass="17589">MGTIKRAGVEDAPEILALQKLAYVSEAELYNDFTIMPLREELPAVVQSFEGNVVLKYIEEEQIIGSVRAYEKDGTCHINKLMVHPGWQNRGVGRQLMEEIEKQFENVTYHLFTGGRSKKNIALYEKLGYKGYKEGKLEVEATPFLYMKKEPIDG</sequence>
<evidence type="ECO:0000259" key="1">
    <source>
        <dbReference type="PROSITE" id="PS51186"/>
    </source>
</evidence>
<dbReference type="KEGG" id="ahal:FTX54_002355"/>
<dbReference type="Pfam" id="PF13673">
    <property type="entry name" value="Acetyltransf_10"/>
    <property type="match status" value="1"/>
</dbReference>
<reference evidence="2 3" key="1">
    <citation type="submission" date="2024-01" db="EMBL/GenBank/DDBJ databases">
        <title>Complete Genome Sequence of Alkalicoccus halolimnae BZ-SZ-XJ29T, a Moderately Halophilic Bacterium Isolated from a Salt Lake.</title>
        <authorList>
            <person name="Zhao B."/>
        </authorList>
    </citation>
    <scope>NUCLEOTIDE SEQUENCE [LARGE SCALE GENOMIC DNA]</scope>
    <source>
        <strain evidence="2 3">BZ-SZ-XJ29</strain>
    </source>
</reference>
<protein>
    <submittedName>
        <fullName evidence="2">GNAT family N-acetyltransferase</fullName>
    </submittedName>
</protein>
<evidence type="ECO:0000313" key="2">
    <source>
        <dbReference type="EMBL" id="WWD80427.1"/>
    </source>
</evidence>
<dbReference type="OrthoDB" id="9788755at2"/>